<dbReference type="Proteomes" id="UP000319375">
    <property type="component" value="Unassembled WGS sequence"/>
</dbReference>
<protein>
    <submittedName>
        <fullName evidence="3">Uncharacterized protein</fullName>
    </submittedName>
</protein>
<keyword evidence="2" id="KW-0812">Transmembrane</keyword>
<evidence type="ECO:0000313" key="4">
    <source>
        <dbReference type="Proteomes" id="UP000319375"/>
    </source>
</evidence>
<dbReference type="RefSeq" id="WP_146488119.1">
    <property type="nucleotide sequence ID" value="NZ_VIGX01000010.1"/>
</dbReference>
<keyword evidence="2" id="KW-0472">Membrane</keyword>
<organism evidence="3 4">
    <name type="scientific">Tsukamurella conjunctivitidis</name>
    <dbReference type="NCBI Taxonomy" id="2592068"/>
    <lineage>
        <taxon>Bacteria</taxon>
        <taxon>Bacillati</taxon>
        <taxon>Actinomycetota</taxon>
        <taxon>Actinomycetes</taxon>
        <taxon>Mycobacteriales</taxon>
        <taxon>Tsukamurellaceae</taxon>
        <taxon>Tsukamurella</taxon>
    </lineage>
</organism>
<evidence type="ECO:0000256" key="2">
    <source>
        <dbReference type="SAM" id="Phobius"/>
    </source>
</evidence>
<sequence length="90" mass="9897">MNPAPDDETRVDPVSARKRLSTGDVETPPPDNRRTRRAAAILFLLAFIGVPSVGYAFVDRQDGTSLAVGLILLAFTLLLGYLMVRTIIRR</sequence>
<dbReference type="EMBL" id="VIGX01000010">
    <property type="protein sequence ID" value="TWS27794.1"/>
    <property type="molecule type" value="Genomic_DNA"/>
</dbReference>
<gene>
    <name evidence="3" type="ORF">FK530_16730</name>
</gene>
<comment type="caution">
    <text evidence="3">The sequence shown here is derived from an EMBL/GenBank/DDBJ whole genome shotgun (WGS) entry which is preliminary data.</text>
</comment>
<feature type="transmembrane region" description="Helical" evidence="2">
    <location>
        <begin position="38"/>
        <end position="58"/>
    </location>
</feature>
<feature type="region of interest" description="Disordered" evidence="1">
    <location>
        <begin position="1"/>
        <end position="33"/>
    </location>
</feature>
<keyword evidence="4" id="KW-1185">Reference proteome</keyword>
<reference evidence="3 4" key="1">
    <citation type="submission" date="2019-06" db="EMBL/GenBank/DDBJ databases">
        <title>Tsukamurella conjunctivitidis sp. nov., Tsukamurella assacharolytica sp. nov. and Tsukamurella sputae sp. nov. isolated from patients with conjunctivitis, bacteraemia (lymphoma) and respiratory infection (sputum) in Hong Kong.</title>
        <authorList>
            <person name="Teng J.L.L."/>
            <person name="Lee H.H."/>
            <person name="Fong J.Y.H."/>
            <person name="Fok K.M.N."/>
            <person name="Lau S.K.P."/>
            <person name="Woo P.C.Y."/>
        </authorList>
    </citation>
    <scope>NUCLEOTIDE SEQUENCE [LARGE SCALE GENOMIC DNA]</scope>
    <source>
        <strain evidence="3 4">HKU72</strain>
    </source>
</reference>
<feature type="transmembrane region" description="Helical" evidence="2">
    <location>
        <begin position="64"/>
        <end position="84"/>
    </location>
</feature>
<proteinExistence type="predicted"/>
<name>A0A5C5RYB6_9ACTN</name>
<keyword evidence="2" id="KW-1133">Transmembrane helix</keyword>
<evidence type="ECO:0000313" key="3">
    <source>
        <dbReference type="EMBL" id="TWS27794.1"/>
    </source>
</evidence>
<accession>A0A5C5RYB6</accession>
<evidence type="ECO:0000256" key="1">
    <source>
        <dbReference type="SAM" id="MobiDB-lite"/>
    </source>
</evidence>
<dbReference type="AlphaFoldDB" id="A0A5C5RYB6"/>